<comment type="caution">
    <text evidence="1">The sequence shown here is derived from an EMBL/GenBank/DDBJ whole genome shotgun (WGS) entry which is preliminary data.</text>
</comment>
<protein>
    <submittedName>
        <fullName evidence="1">Uncharacterized protein</fullName>
    </submittedName>
</protein>
<gene>
    <name evidence="1" type="ORF">O6H91_05G007200</name>
</gene>
<dbReference type="EMBL" id="CM055096">
    <property type="protein sequence ID" value="KAJ7554744.1"/>
    <property type="molecule type" value="Genomic_DNA"/>
</dbReference>
<evidence type="ECO:0000313" key="1">
    <source>
        <dbReference type="EMBL" id="KAJ7554744.1"/>
    </source>
</evidence>
<keyword evidence="2" id="KW-1185">Reference proteome</keyword>
<evidence type="ECO:0000313" key="2">
    <source>
        <dbReference type="Proteomes" id="UP001162992"/>
    </source>
</evidence>
<reference evidence="2" key="1">
    <citation type="journal article" date="2024" name="Proc. Natl. Acad. Sci. U.S.A.">
        <title>Extraordinary preservation of gene collinearity over three hundred million years revealed in homosporous lycophytes.</title>
        <authorList>
            <person name="Li C."/>
            <person name="Wickell D."/>
            <person name="Kuo L.Y."/>
            <person name="Chen X."/>
            <person name="Nie B."/>
            <person name="Liao X."/>
            <person name="Peng D."/>
            <person name="Ji J."/>
            <person name="Jenkins J."/>
            <person name="Williams M."/>
            <person name="Shu S."/>
            <person name="Plott C."/>
            <person name="Barry K."/>
            <person name="Rajasekar S."/>
            <person name="Grimwood J."/>
            <person name="Han X."/>
            <person name="Sun S."/>
            <person name="Hou Z."/>
            <person name="He W."/>
            <person name="Dai G."/>
            <person name="Sun C."/>
            <person name="Schmutz J."/>
            <person name="Leebens-Mack J.H."/>
            <person name="Li F.W."/>
            <person name="Wang L."/>
        </authorList>
    </citation>
    <scope>NUCLEOTIDE SEQUENCE [LARGE SCALE GENOMIC DNA]</scope>
    <source>
        <strain evidence="2">cv. PW_Plant_1</strain>
    </source>
</reference>
<sequence>MQLLNVLIRNEHDGVLVPIPQYPLYSATIALLGGCLVPYYLNEESNWSLDVKDLRKQVIAARDKGINVRGLVFINPGNPTGQCLSTTNLQQLIDFCFAENLVLFADEVYQQNIYQDDRPFVSAKKVLKDLGSPYSESVELVSFHTVSKGFLGECGQRGGYFELTNIHPQVVEELYKVASISLSPNVTGQIMMGLMVSPPKPGDISYNEYIAESKAVMESLRRRAHIMTDGFNSCENVICNFTEGAMYSFPQIKLPPGAVSAAKSVGKAPDVFYCLKLLEATGISTVPGSGFGQKEGTFHLRTTILPAEKDMPEVMDKFQKFNTTFMAEYSDEKYVVTSKL</sequence>
<dbReference type="Proteomes" id="UP001162992">
    <property type="component" value="Chromosome 5"/>
</dbReference>
<name>A0ACC2DKB3_DIPCM</name>
<proteinExistence type="predicted"/>
<organism evidence="1 2">
    <name type="scientific">Diphasiastrum complanatum</name>
    <name type="common">Issler's clubmoss</name>
    <name type="synonym">Lycopodium complanatum</name>
    <dbReference type="NCBI Taxonomy" id="34168"/>
    <lineage>
        <taxon>Eukaryota</taxon>
        <taxon>Viridiplantae</taxon>
        <taxon>Streptophyta</taxon>
        <taxon>Embryophyta</taxon>
        <taxon>Tracheophyta</taxon>
        <taxon>Lycopodiopsida</taxon>
        <taxon>Lycopodiales</taxon>
        <taxon>Lycopodiaceae</taxon>
        <taxon>Lycopodioideae</taxon>
        <taxon>Diphasiastrum</taxon>
    </lineage>
</organism>
<accession>A0ACC2DKB3</accession>